<dbReference type="PANTHER" id="PTHR14083:SF0">
    <property type="entry name" value="YIP1D-INTERACTING FACTOR 1, ISOFORM C"/>
    <property type="match status" value="1"/>
</dbReference>
<feature type="transmembrane region" description="Helical" evidence="12">
    <location>
        <begin position="320"/>
        <end position="337"/>
    </location>
</feature>
<comment type="subcellular location">
    <subcellularLocation>
        <location evidence="1">Endoplasmic reticulum membrane</location>
        <topology evidence="1">Multi-pass membrane protein</topology>
    </subcellularLocation>
    <subcellularLocation>
        <location evidence="2">Golgi apparatus membrane</location>
        <topology evidence="2">Multi-pass membrane protein</topology>
    </subcellularLocation>
</comment>
<reference evidence="14" key="2">
    <citation type="submission" date="2013-11" db="EMBL/GenBank/DDBJ databases">
        <title>The Genome Sequence of Phytophthora parasitica CJ05E6.</title>
        <authorList>
            <consortium name="The Broad Institute Genomics Platform"/>
            <person name="Russ C."/>
            <person name="Tyler B."/>
            <person name="Panabieres F."/>
            <person name="Shan W."/>
            <person name="Tripathy S."/>
            <person name="Grunwald N."/>
            <person name="Machado M."/>
            <person name="Johnson C.S."/>
            <person name="Arredondo F."/>
            <person name="Hong C."/>
            <person name="Coffey M."/>
            <person name="Young S.K."/>
            <person name="Zeng Q."/>
            <person name="Gargeya S."/>
            <person name="Fitzgerald M."/>
            <person name="Abouelleil A."/>
            <person name="Alvarado L."/>
            <person name="Chapman S.B."/>
            <person name="Gainer-Dewar J."/>
            <person name="Goldberg J."/>
            <person name="Griggs A."/>
            <person name="Gujja S."/>
            <person name="Hansen M."/>
            <person name="Howarth C."/>
            <person name="Imamovic A."/>
            <person name="Ireland A."/>
            <person name="Larimer J."/>
            <person name="McCowan C."/>
            <person name="Murphy C."/>
            <person name="Pearson M."/>
            <person name="Poon T.W."/>
            <person name="Priest M."/>
            <person name="Roberts A."/>
            <person name="Saif S."/>
            <person name="Shea T."/>
            <person name="Sykes S."/>
            <person name="Wortman J."/>
            <person name="Nusbaum C."/>
            <person name="Birren B."/>
        </authorList>
    </citation>
    <scope>NUCLEOTIDE SEQUENCE [LARGE SCALE GENOMIC DNA]</scope>
    <source>
        <strain evidence="14">CJ05E6</strain>
    </source>
</reference>
<dbReference type="GO" id="GO:0005789">
    <property type="term" value="C:endoplasmic reticulum membrane"/>
    <property type="evidence" value="ECO:0007669"/>
    <property type="project" value="UniProtKB-SubCell"/>
</dbReference>
<dbReference type="GO" id="GO:0015031">
    <property type="term" value="P:protein transport"/>
    <property type="evidence" value="ECO:0007669"/>
    <property type="project" value="UniProtKB-KW"/>
</dbReference>
<accession>W2GAV6</accession>
<dbReference type="GO" id="GO:0005793">
    <property type="term" value="C:endoplasmic reticulum-Golgi intermediate compartment"/>
    <property type="evidence" value="ECO:0007669"/>
    <property type="project" value="TreeGrafter"/>
</dbReference>
<dbReference type="PANTHER" id="PTHR14083">
    <property type="entry name" value="YIP1 INTERACTING FACTOR HOMOLOG YIF1 PROTEIN"/>
    <property type="match status" value="1"/>
</dbReference>
<feature type="transmembrane region" description="Helical" evidence="12">
    <location>
        <begin position="357"/>
        <end position="388"/>
    </location>
</feature>
<evidence type="ECO:0000256" key="3">
    <source>
        <dbReference type="ARBA" id="ARBA00009727"/>
    </source>
</evidence>
<dbReference type="Pfam" id="PF03878">
    <property type="entry name" value="YIF1"/>
    <property type="match status" value="1"/>
</dbReference>
<gene>
    <name evidence="13" type="ORF">L915_14091</name>
    <name evidence="14" type="ORF">L916_13989</name>
</gene>
<dbReference type="AlphaFoldDB" id="W2GAV6"/>
<keyword evidence="10 12" id="KW-0472">Membrane</keyword>
<feature type="region of interest" description="Disordered" evidence="11">
    <location>
        <begin position="107"/>
        <end position="163"/>
    </location>
</feature>
<dbReference type="GO" id="GO:0006888">
    <property type="term" value="P:endoplasmic reticulum to Golgi vesicle-mediated transport"/>
    <property type="evidence" value="ECO:0007669"/>
    <property type="project" value="InterPro"/>
</dbReference>
<evidence type="ECO:0000256" key="7">
    <source>
        <dbReference type="ARBA" id="ARBA00022927"/>
    </source>
</evidence>
<feature type="compositionally biased region" description="Polar residues" evidence="11">
    <location>
        <begin position="54"/>
        <end position="66"/>
    </location>
</feature>
<feature type="transmembrane region" description="Helical" evidence="12">
    <location>
        <begin position="408"/>
        <end position="426"/>
    </location>
</feature>
<keyword evidence="7" id="KW-0653">Protein transport</keyword>
<dbReference type="InterPro" id="IPR005578">
    <property type="entry name" value="Yif1_fam"/>
</dbReference>
<dbReference type="GO" id="GO:0030134">
    <property type="term" value="C:COPII-coated ER to Golgi transport vesicle"/>
    <property type="evidence" value="ECO:0007669"/>
    <property type="project" value="TreeGrafter"/>
</dbReference>
<evidence type="ECO:0000256" key="9">
    <source>
        <dbReference type="ARBA" id="ARBA00023034"/>
    </source>
</evidence>
<keyword evidence="8 12" id="KW-1133">Transmembrane helix</keyword>
<evidence type="ECO:0000256" key="11">
    <source>
        <dbReference type="SAM" id="MobiDB-lite"/>
    </source>
</evidence>
<keyword evidence="9" id="KW-0333">Golgi apparatus</keyword>
<evidence type="ECO:0000256" key="2">
    <source>
        <dbReference type="ARBA" id="ARBA00004653"/>
    </source>
</evidence>
<evidence type="ECO:0000313" key="14">
    <source>
        <dbReference type="EMBL" id="ETL33568.1"/>
    </source>
</evidence>
<evidence type="ECO:0000256" key="5">
    <source>
        <dbReference type="ARBA" id="ARBA00022692"/>
    </source>
</evidence>
<evidence type="ECO:0000256" key="6">
    <source>
        <dbReference type="ARBA" id="ARBA00022824"/>
    </source>
</evidence>
<proteinExistence type="inferred from homology"/>
<evidence type="ECO:0000256" key="8">
    <source>
        <dbReference type="ARBA" id="ARBA00022989"/>
    </source>
</evidence>
<feature type="region of interest" description="Disordered" evidence="11">
    <location>
        <begin position="41"/>
        <end position="90"/>
    </location>
</feature>
<keyword evidence="5 12" id="KW-0812">Transmembrane</keyword>
<keyword evidence="6" id="KW-0256">Endoplasmic reticulum</keyword>
<dbReference type="Proteomes" id="UP000053236">
    <property type="component" value="Unassembled WGS sequence"/>
</dbReference>
<feature type="compositionally biased region" description="Polar residues" evidence="11">
    <location>
        <begin position="117"/>
        <end position="126"/>
    </location>
</feature>
<comment type="similarity">
    <text evidence="3">Belongs to the YIF1 family.</text>
</comment>
<protein>
    <submittedName>
        <fullName evidence="13">Uncharacterized protein</fullName>
    </submittedName>
</protein>
<reference evidence="13" key="1">
    <citation type="submission" date="2013-11" db="EMBL/GenBank/DDBJ databases">
        <title>The Genome Sequence of Phytophthora parasitica CJ02B3.</title>
        <authorList>
            <consortium name="The Broad Institute Genomics Platform"/>
            <person name="Russ C."/>
            <person name="Tyler B."/>
            <person name="Panabieres F."/>
            <person name="Shan W."/>
            <person name="Tripathy S."/>
            <person name="Grunwald N."/>
            <person name="Machado M."/>
            <person name="Johnson C.S."/>
            <person name="Arredondo F."/>
            <person name="Hong C."/>
            <person name="Coffey M."/>
            <person name="Young S.K."/>
            <person name="Zeng Q."/>
            <person name="Gargeya S."/>
            <person name="Fitzgerald M."/>
            <person name="Abouelleil A."/>
            <person name="Alvarado L."/>
            <person name="Chapman S.B."/>
            <person name="Gainer-Dewar J."/>
            <person name="Goldberg J."/>
            <person name="Griggs A."/>
            <person name="Gujja S."/>
            <person name="Hansen M."/>
            <person name="Howarth C."/>
            <person name="Imamovic A."/>
            <person name="Ireland A."/>
            <person name="Larimer J."/>
            <person name="McCowan C."/>
            <person name="Murphy C."/>
            <person name="Pearson M."/>
            <person name="Poon T.W."/>
            <person name="Priest M."/>
            <person name="Roberts A."/>
            <person name="Saif S."/>
            <person name="Shea T."/>
            <person name="Sykes S."/>
            <person name="Wortman J."/>
            <person name="Nusbaum C."/>
            <person name="Birren B."/>
        </authorList>
    </citation>
    <scope>NUCLEOTIDE SEQUENCE [LARGE SCALE GENOMIC DNA]</scope>
    <source>
        <strain evidence="13">CJ02B3</strain>
    </source>
</reference>
<evidence type="ECO:0000313" key="13">
    <source>
        <dbReference type="EMBL" id="ETK80147.1"/>
    </source>
</evidence>
<evidence type="ECO:0000256" key="12">
    <source>
        <dbReference type="SAM" id="Phobius"/>
    </source>
</evidence>
<dbReference type="VEuPathDB" id="FungiDB:PPTG_14505"/>
<sequence>MNYLFCHVDRTTKTRRRTTSKIAMAQPGSFQNPNNRQRPMQFNATPGFGAAPQFPSQPAMGQQRTPQRGPAHQFHQKSVASPAPMQASTSDGFFNQQAASAFTQDYHQPGMNAVPPAQQQFQSTPAGFQHRHPAHGGYAQNVPQQTPPNSNPRPHMQHPQQAQQADFINQFSRSVDFYFIDLKFMLNFAFAAGGSNPMAGLAMNSAQDFLQKQSEMYLPGAYGIWGSLKYYFTVNNSYVKSRLKILLLPFRHKNWRRIGNGEQDESKPMQYAPPTRDSNAPDLYIPLMGFLTYILLVGYSKGTSNQFSPDVITKDASYCLVMQLIEIGVLAACLYVLNSSISFLDLVSFSGYKYIPLVINAVVFQLLGSIAYYVSLLYTGVAVSYFTLNCMKGSVAEPSPENRLFRNYLLFGVSCLQLILVCWISYTTAPGE</sequence>
<evidence type="ECO:0000256" key="1">
    <source>
        <dbReference type="ARBA" id="ARBA00004477"/>
    </source>
</evidence>
<keyword evidence="4" id="KW-0813">Transport</keyword>
<evidence type="ECO:0000256" key="10">
    <source>
        <dbReference type="ARBA" id="ARBA00023136"/>
    </source>
</evidence>
<feature type="transmembrane region" description="Helical" evidence="12">
    <location>
        <begin position="283"/>
        <end position="299"/>
    </location>
</feature>
<dbReference type="EMBL" id="KI687750">
    <property type="protein sequence ID" value="ETK80147.1"/>
    <property type="molecule type" value="Genomic_DNA"/>
</dbReference>
<dbReference type="EMBL" id="KI674503">
    <property type="protein sequence ID" value="ETL33568.1"/>
    <property type="molecule type" value="Genomic_DNA"/>
</dbReference>
<organism evidence="13">
    <name type="scientific">Phytophthora nicotianae</name>
    <name type="common">Potato buckeye rot agent</name>
    <name type="synonym">Phytophthora parasitica</name>
    <dbReference type="NCBI Taxonomy" id="4792"/>
    <lineage>
        <taxon>Eukaryota</taxon>
        <taxon>Sar</taxon>
        <taxon>Stramenopiles</taxon>
        <taxon>Oomycota</taxon>
        <taxon>Peronosporomycetes</taxon>
        <taxon>Peronosporales</taxon>
        <taxon>Peronosporaceae</taxon>
        <taxon>Phytophthora</taxon>
    </lineage>
</organism>
<dbReference type="GO" id="GO:0000139">
    <property type="term" value="C:Golgi membrane"/>
    <property type="evidence" value="ECO:0007669"/>
    <property type="project" value="UniProtKB-SubCell"/>
</dbReference>
<evidence type="ECO:0000256" key="4">
    <source>
        <dbReference type="ARBA" id="ARBA00022448"/>
    </source>
</evidence>
<name>W2GAV6_PHYNI</name>
<dbReference type="Proteomes" id="UP000053864">
    <property type="component" value="Unassembled WGS sequence"/>
</dbReference>